<dbReference type="Proteomes" id="UP000245380">
    <property type="component" value="Unassembled WGS sequence"/>
</dbReference>
<gene>
    <name evidence="12" type="primary">hisA</name>
    <name evidence="15" type="ORF">BM613_07515</name>
</gene>
<dbReference type="Gene3D" id="3.20.20.70">
    <property type="entry name" value="Aldolase class I"/>
    <property type="match status" value="1"/>
</dbReference>
<dbReference type="FunFam" id="3.20.20.70:FF:000009">
    <property type="entry name" value="1-(5-phosphoribosyl)-5-[(5-phosphoribosylamino)methylideneamino] imidazole-4-carboxamide isomerase"/>
    <property type="match status" value="1"/>
</dbReference>
<dbReference type="GO" id="GO:0000162">
    <property type="term" value="P:L-tryptophan biosynthetic process"/>
    <property type="evidence" value="ECO:0007669"/>
    <property type="project" value="TreeGrafter"/>
</dbReference>
<evidence type="ECO:0000256" key="1">
    <source>
        <dbReference type="ARBA" id="ARBA00000901"/>
    </source>
</evidence>
<dbReference type="InterPro" id="IPR006062">
    <property type="entry name" value="His_biosynth"/>
</dbReference>
<accession>A0A2U3D8N0</accession>
<evidence type="ECO:0000256" key="6">
    <source>
        <dbReference type="ARBA" id="ARBA00018464"/>
    </source>
</evidence>
<dbReference type="GO" id="GO:0003949">
    <property type="term" value="F:1-(5-phosphoribosyl)-5-[(5-phosphoribosylamino)methylideneamino]imidazole-4-carboxamide isomerase activity"/>
    <property type="evidence" value="ECO:0007669"/>
    <property type="project" value="UniProtKB-UniRule"/>
</dbReference>
<protein>
    <recommendedName>
        <fullName evidence="6 12">1-(5-phosphoribosyl)-5-[(5-phosphoribosylamino)methylideneamino] imidazole-4-carboxamide isomerase</fullName>
        <ecNumber evidence="5 12">5.3.1.16</ecNumber>
    </recommendedName>
    <alternativeName>
        <fullName evidence="11 12">Phosphoribosylformimino-5-aminoimidazole carboxamide ribotide isomerase</fullName>
    </alternativeName>
</protein>
<keyword evidence="16" id="KW-1185">Reference proteome</keyword>
<comment type="catalytic activity">
    <reaction evidence="1 12 14">
        <text>1-(5-phospho-beta-D-ribosyl)-5-[(5-phospho-beta-D-ribosylamino)methylideneamino]imidazole-4-carboxamide = 5-[(5-phospho-1-deoxy-D-ribulos-1-ylimino)methylamino]-1-(5-phospho-beta-D-ribosyl)imidazole-4-carboxamide</text>
        <dbReference type="Rhea" id="RHEA:15469"/>
        <dbReference type="ChEBI" id="CHEBI:58435"/>
        <dbReference type="ChEBI" id="CHEBI:58525"/>
        <dbReference type="EC" id="5.3.1.16"/>
    </reaction>
</comment>
<sequence length="245" mass="26745">MTVVIVLPAIDLYDGKAVRLRQGNYEDQQQYGDPLDAALRYEEAGATHVHLVDLAAARSGRSDDRTLEMIRRILAQTRLKVEVGGGIRTREDLLRFYDAGVWRCVLGTAAVRNLDFTRQMIAEFGEQIIVGIDVKNGQVAISGWTETEAISAHELGITLQSFGLRECIYTDISKDGMLSGINLTGALDLARQTGLKIIVSGGVKDLQDIELIAKQEGQGLSGVVIGKALYEGRLSLVDVFARVRG</sequence>
<feature type="active site" description="Proton acceptor" evidence="12">
    <location>
        <position position="11"/>
    </location>
</feature>
<dbReference type="EC" id="5.3.1.16" evidence="5 12"/>
<dbReference type="UniPathway" id="UPA00031">
    <property type="reaction ID" value="UER00009"/>
</dbReference>
<evidence type="ECO:0000256" key="5">
    <source>
        <dbReference type="ARBA" id="ARBA00012550"/>
    </source>
</evidence>
<evidence type="ECO:0000256" key="7">
    <source>
        <dbReference type="ARBA" id="ARBA00022490"/>
    </source>
</evidence>
<evidence type="ECO:0000256" key="12">
    <source>
        <dbReference type="HAMAP-Rule" id="MF_01014"/>
    </source>
</evidence>
<keyword evidence="10 12" id="KW-0413">Isomerase</keyword>
<dbReference type="NCBIfam" id="TIGR00007">
    <property type="entry name" value="1-(5-phosphoribosyl)-5-[(5-phosphoribosylamino)methylideneamino]imidazole-4-carboxamide isomerase"/>
    <property type="match status" value="1"/>
</dbReference>
<evidence type="ECO:0000313" key="16">
    <source>
        <dbReference type="Proteomes" id="UP000245380"/>
    </source>
</evidence>
<dbReference type="GO" id="GO:0005737">
    <property type="term" value="C:cytoplasm"/>
    <property type="evidence" value="ECO:0007669"/>
    <property type="project" value="UniProtKB-SubCell"/>
</dbReference>
<dbReference type="CDD" id="cd04732">
    <property type="entry name" value="HisA"/>
    <property type="match status" value="1"/>
</dbReference>
<keyword evidence="9 12" id="KW-0368">Histidine biosynthesis</keyword>
<dbReference type="InterPro" id="IPR013785">
    <property type="entry name" value="Aldolase_TIM"/>
</dbReference>
<name>A0A2U3D8N0_SULT2</name>
<evidence type="ECO:0000256" key="8">
    <source>
        <dbReference type="ARBA" id="ARBA00022605"/>
    </source>
</evidence>
<keyword evidence="7 12" id="KW-0963">Cytoplasm</keyword>
<organism evidence="15 16">
    <name type="scientific">Sulfoacidibacillus thermotolerans</name>
    <name type="common">Acidibacillus sulfuroxidans</name>
    <dbReference type="NCBI Taxonomy" id="1765684"/>
    <lineage>
        <taxon>Bacteria</taxon>
        <taxon>Bacillati</taxon>
        <taxon>Bacillota</taxon>
        <taxon>Bacilli</taxon>
        <taxon>Bacillales</taxon>
        <taxon>Alicyclobacillaceae</taxon>
        <taxon>Sulfoacidibacillus</taxon>
    </lineage>
</organism>
<comment type="similarity">
    <text evidence="4 12 13">Belongs to the HisA/HisF family.</text>
</comment>
<dbReference type="SUPFAM" id="SSF51366">
    <property type="entry name" value="Ribulose-phoshate binding barrel"/>
    <property type="match status" value="1"/>
</dbReference>
<dbReference type="Pfam" id="PF00977">
    <property type="entry name" value="His_biosynth"/>
    <property type="match status" value="1"/>
</dbReference>
<dbReference type="InterPro" id="IPR023016">
    <property type="entry name" value="HisA/PriA"/>
</dbReference>
<evidence type="ECO:0000256" key="3">
    <source>
        <dbReference type="ARBA" id="ARBA00005133"/>
    </source>
</evidence>
<dbReference type="InterPro" id="IPR006063">
    <property type="entry name" value="HisA_bact_arch"/>
</dbReference>
<dbReference type="InterPro" id="IPR011060">
    <property type="entry name" value="RibuloseP-bd_barrel"/>
</dbReference>
<comment type="subcellular location">
    <subcellularLocation>
        <location evidence="2 12 14">Cytoplasm</location>
    </subcellularLocation>
</comment>
<dbReference type="PANTHER" id="PTHR43090:SF2">
    <property type="entry name" value="1-(5-PHOSPHORIBOSYL)-5-[(5-PHOSPHORIBOSYLAMINO)METHYLIDENEAMINO] IMIDAZOLE-4-CARBOXAMIDE ISOMERASE"/>
    <property type="match status" value="1"/>
</dbReference>
<evidence type="ECO:0000256" key="13">
    <source>
        <dbReference type="RuleBase" id="RU003657"/>
    </source>
</evidence>
<evidence type="ECO:0000313" key="15">
    <source>
        <dbReference type="EMBL" id="PWI57632.1"/>
    </source>
</evidence>
<reference evidence="15 16" key="1">
    <citation type="submission" date="2016-11" db="EMBL/GenBank/DDBJ databases">
        <title>Comparative genomics of Acidibacillus ferroxidans species.</title>
        <authorList>
            <person name="Oliveira G."/>
            <person name="Nunes G."/>
            <person name="Oliveira R."/>
            <person name="Araujo F."/>
            <person name="Salim A."/>
            <person name="Scholte L."/>
            <person name="Morais D."/>
            <person name="Nancucheo I."/>
            <person name="Johnson D.B."/>
            <person name="Grail B."/>
            <person name="Bittencourt J."/>
            <person name="Valadares R."/>
        </authorList>
    </citation>
    <scope>NUCLEOTIDE SEQUENCE [LARGE SCALE GENOMIC DNA]</scope>
    <source>
        <strain evidence="15 16">Y002</strain>
    </source>
</reference>
<evidence type="ECO:0000256" key="2">
    <source>
        <dbReference type="ARBA" id="ARBA00004496"/>
    </source>
</evidence>
<dbReference type="PANTHER" id="PTHR43090">
    <property type="entry name" value="1-(5-PHOSPHORIBOSYL)-5-[(5-PHOSPHORIBOSYLAMINO)METHYLIDENEAMINO] IMIDAZOLE-4-CARBOXAMIDE ISOMERASE"/>
    <property type="match status" value="1"/>
</dbReference>
<dbReference type="AlphaFoldDB" id="A0A2U3D8N0"/>
<dbReference type="EMBL" id="MPDK01000010">
    <property type="protein sequence ID" value="PWI57632.1"/>
    <property type="molecule type" value="Genomic_DNA"/>
</dbReference>
<evidence type="ECO:0000256" key="10">
    <source>
        <dbReference type="ARBA" id="ARBA00023235"/>
    </source>
</evidence>
<comment type="pathway">
    <text evidence="3 12 14">Amino-acid biosynthesis; L-histidine biosynthesis; L-histidine from 5-phospho-alpha-D-ribose 1-diphosphate: step 4/9.</text>
</comment>
<evidence type="ECO:0000256" key="11">
    <source>
        <dbReference type="ARBA" id="ARBA00030547"/>
    </source>
</evidence>
<comment type="caution">
    <text evidence="15">The sequence shown here is derived from an EMBL/GenBank/DDBJ whole genome shotgun (WGS) entry which is preliminary data.</text>
</comment>
<evidence type="ECO:0000256" key="9">
    <source>
        <dbReference type="ARBA" id="ARBA00023102"/>
    </source>
</evidence>
<dbReference type="InterPro" id="IPR044524">
    <property type="entry name" value="Isoase_HisA-like"/>
</dbReference>
<keyword evidence="8 12" id="KW-0028">Amino-acid biosynthesis</keyword>
<evidence type="ECO:0000256" key="14">
    <source>
        <dbReference type="RuleBase" id="RU003658"/>
    </source>
</evidence>
<feature type="active site" description="Proton donor" evidence="12">
    <location>
        <position position="133"/>
    </location>
</feature>
<dbReference type="GO" id="GO:0000105">
    <property type="term" value="P:L-histidine biosynthetic process"/>
    <property type="evidence" value="ECO:0007669"/>
    <property type="project" value="UniProtKB-UniRule"/>
</dbReference>
<dbReference type="HAMAP" id="MF_01014">
    <property type="entry name" value="HisA"/>
    <property type="match status" value="1"/>
</dbReference>
<proteinExistence type="inferred from homology"/>
<evidence type="ECO:0000256" key="4">
    <source>
        <dbReference type="ARBA" id="ARBA00009667"/>
    </source>
</evidence>